<dbReference type="Proteomes" id="UP000039021">
    <property type="component" value="Unassembled WGS sequence"/>
</dbReference>
<comment type="caution">
    <text evidence="1">The sequence shown here is derived from an EMBL/GenBank/DDBJ whole genome shotgun (WGS) entry which is preliminary data.</text>
</comment>
<proteinExistence type="predicted"/>
<name>A0A916LCX4_MYCTX</name>
<sequence length="59" mass="6759">MIWPRCREYSSSNTRWLRGSARSPSAVKTCVMVALSSSNTINAITVTDIRRREAFIRVR</sequence>
<dbReference type="EMBL" id="CSBK01001598">
    <property type="protein sequence ID" value="COY88960.1"/>
    <property type="molecule type" value="Genomic_DNA"/>
</dbReference>
<accession>A0A916LCX4</accession>
<evidence type="ECO:0000313" key="1">
    <source>
        <dbReference type="EMBL" id="COY88960.1"/>
    </source>
</evidence>
<gene>
    <name evidence="1" type="ORF">ERS007739_03179</name>
</gene>
<reference evidence="2" key="1">
    <citation type="submission" date="2015-03" db="EMBL/GenBank/DDBJ databases">
        <authorList>
            <consortium name="Pathogen Informatics"/>
        </authorList>
    </citation>
    <scope>NUCLEOTIDE SEQUENCE [LARGE SCALE GENOMIC DNA]</scope>
    <source>
        <strain evidence="2">N09902308</strain>
    </source>
</reference>
<evidence type="ECO:0000313" key="2">
    <source>
        <dbReference type="Proteomes" id="UP000039021"/>
    </source>
</evidence>
<organism evidence="1 2">
    <name type="scientific">Mycobacterium tuberculosis</name>
    <dbReference type="NCBI Taxonomy" id="1773"/>
    <lineage>
        <taxon>Bacteria</taxon>
        <taxon>Bacillati</taxon>
        <taxon>Actinomycetota</taxon>
        <taxon>Actinomycetes</taxon>
        <taxon>Mycobacteriales</taxon>
        <taxon>Mycobacteriaceae</taxon>
        <taxon>Mycobacterium</taxon>
        <taxon>Mycobacterium tuberculosis complex</taxon>
    </lineage>
</organism>
<dbReference type="AlphaFoldDB" id="A0A916LCX4"/>
<protein>
    <submittedName>
        <fullName evidence="1">Uncharacterized protein</fullName>
    </submittedName>
</protein>